<accession>A0AA40D2A6</accession>
<feature type="compositionally biased region" description="Polar residues" evidence="1">
    <location>
        <begin position="7"/>
        <end position="22"/>
    </location>
</feature>
<organism evidence="2 3">
    <name type="scientific">Cercophora newfieldiana</name>
    <dbReference type="NCBI Taxonomy" id="92897"/>
    <lineage>
        <taxon>Eukaryota</taxon>
        <taxon>Fungi</taxon>
        <taxon>Dikarya</taxon>
        <taxon>Ascomycota</taxon>
        <taxon>Pezizomycotina</taxon>
        <taxon>Sordariomycetes</taxon>
        <taxon>Sordariomycetidae</taxon>
        <taxon>Sordariales</taxon>
        <taxon>Lasiosphaeriaceae</taxon>
        <taxon>Cercophora</taxon>
    </lineage>
</organism>
<keyword evidence="3" id="KW-1185">Reference proteome</keyword>
<protein>
    <recommendedName>
        <fullName evidence="4">F-box domain-containing protein</fullName>
    </recommendedName>
</protein>
<evidence type="ECO:0000256" key="1">
    <source>
        <dbReference type="SAM" id="MobiDB-lite"/>
    </source>
</evidence>
<dbReference type="Proteomes" id="UP001174936">
    <property type="component" value="Unassembled WGS sequence"/>
</dbReference>
<sequence length="178" mass="20346">MAPPNDGQDSNADSTPENSETHPTPDGALILKLPAEIVLIMTANLKPRHAILFALTCKKHFKESHRHHWEVVGYYPPNHTECAPAHVNCEHPAIGNGTDQPFIGGRPWSLHYQRFLFLKVLERDLTPNYWVGNAFPGRPVDEQQIYLYPKRLMPERWKLLLFTAESGFEELFDLATNH</sequence>
<feature type="region of interest" description="Disordered" evidence="1">
    <location>
        <begin position="1"/>
        <end position="27"/>
    </location>
</feature>
<evidence type="ECO:0000313" key="2">
    <source>
        <dbReference type="EMBL" id="KAK0657953.1"/>
    </source>
</evidence>
<dbReference type="EMBL" id="JAULSV010000001">
    <property type="protein sequence ID" value="KAK0657953.1"/>
    <property type="molecule type" value="Genomic_DNA"/>
</dbReference>
<evidence type="ECO:0008006" key="4">
    <source>
        <dbReference type="Google" id="ProtNLM"/>
    </source>
</evidence>
<proteinExistence type="predicted"/>
<reference evidence="2" key="1">
    <citation type="submission" date="2023-06" db="EMBL/GenBank/DDBJ databases">
        <title>Genome-scale phylogeny and comparative genomics of the fungal order Sordariales.</title>
        <authorList>
            <consortium name="Lawrence Berkeley National Laboratory"/>
            <person name="Hensen N."/>
            <person name="Bonometti L."/>
            <person name="Westerberg I."/>
            <person name="Brannstrom I.O."/>
            <person name="Guillou S."/>
            <person name="Cros-Aarteil S."/>
            <person name="Calhoun S."/>
            <person name="Haridas S."/>
            <person name="Kuo A."/>
            <person name="Mondo S."/>
            <person name="Pangilinan J."/>
            <person name="Riley R."/>
            <person name="Labutti K."/>
            <person name="Andreopoulos B."/>
            <person name="Lipzen A."/>
            <person name="Chen C."/>
            <person name="Yanf M."/>
            <person name="Daum C."/>
            <person name="Ng V."/>
            <person name="Clum A."/>
            <person name="Steindorff A."/>
            <person name="Ohm R."/>
            <person name="Martin F."/>
            <person name="Silar P."/>
            <person name="Natvig D."/>
            <person name="Lalanne C."/>
            <person name="Gautier V."/>
            <person name="Ament-Velasquez S.L."/>
            <person name="Kruys A."/>
            <person name="Hutchinson M.I."/>
            <person name="Powell A.J."/>
            <person name="Barry K."/>
            <person name="Miller A.N."/>
            <person name="Grigoriev I.V."/>
            <person name="Debuchy R."/>
            <person name="Gladieux P."/>
            <person name="Thoren M.H."/>
            <person name="Johannesson H."/>
        </authorList>
    </citation>
    <scope>NUCLEOTIDE SEQUENCE</scope>
    <source>
        <strain evidence="2">SMH2532-1</strain>
    </source>
</reference>
<name>A0AA40D2A6_9PEZI</name>
<comment type="caution">
    <text evidence="2">The sequence shown here is derived from an EMBL/GenBank/DDBJ whole genome shotgun (WGS) entry which is preliminary data.</text>
</comment>
<gene>
    <name evidence="2" type="ORF">B0T16DRAFT_453365</name>
</gene>
<evidence type="ECO:0000313" key="3">
    <source>
        <dbReference type="Proteomes" id="UP001174936"/>
    </source>
</evidence>
<dbReference type="AlphaFoldDB" id="A0AA40D2A6"/>